<sequence length="427" mass="46708">MTADTSNNPGLTYSGTPLSEPLKNVRALSRQMVGHFVETVAPCRTLPGDAIHGDVTSITRLCLELAVSMLDGVDVPEKIRKLEDTAAQWAREGVPIDTIHHAIHEGFRLGFDLVVTSATNSYRRMRDGDEEMLLLRRGDYDNLIGGAKLVVDMLDTMTTAVSKAYVRELRSVVSEHHTAVHTLTSALLGGHPTSTMARECGIEIAEQYNVLALAIPAHPEEANPMVDGAVVARRKLRRIQAALATGHDGNTVLSLLSVDGGTLLIPTTDGDTDELDRLVTVLSQAAQVPITATVVTAGSHDIPAAADRAHQLLDMVHRLKLVRGLYRFDDIALEYQLTRPGPGREHLGTLLDPLDAHPELLETLQRHISNNLNRQRTAHALHIHTNTVDYRLKRIATLTGCDPTQASGLWYLRSALVARSYRQTHPV</sequence>
<dbReference type="EMBL" id="QQAZ01000003">
    <property type="protein sequence ID" value="RDI52972.1"/>
    <property type="molecule type" value="Genomic_DNA"/>
</dbReference>
<dbReference type="Gene3D" id="1.10.10.2840">
    <property type="entry name" value="PucR C-terminal helix-turn-helix domain"/>
    <property type="match status" value="1"/>
</dbReference>
<organism evidence="3 4">
    <name type="scientific">Nocardia mexicana</name>
    <dbReference type="NCBI Taxonomy" id="279262"/>
    <lineage>
        <taxon>Bacteria</taxon>
        <taxon>Bacillati</taxon>
        <taxon>Actinomycetota</taxon>
        <taxon>Actinomycetes</taxon>
        <taxon>Mycobacteriales</taxon>
        <taxon>Nocardiaceae</taxon>
        <taxon>Nocardia</taxon>
    </lineage>
</organism>
<evidence type="ECO:0000259" key="2">
    <source>
        <dbReference type="Pfam" id="PF14361"/>
    </source>
</evidence>
<dbReference type="OrthoDB" id="4535840at2"/>
<evidence type="ECO:0000313" key="4">
    <source>
        <dbReference type="Proteomes" id="UP000255355"/>
    </source>
</evidence>
<proteinExistence type="predicted"/>
<name>A0A370H8H3_9NOCA</name>
<dbReference type="Pfam" id="PF13556">
    <property type="entry name" value="HTH_30"/>
    <property type="match status" value="1"/>
</dbReference>
<dbReference type="Proteomes" id="UP000255355">
    <property type="component" value="Unassembled WGS sequence"/>
</dbReference>
<gene>
    <name evidence="3" type="ORF">DFR68_103360</name>
</gene>
<keyword evidence="4" id="KW-1185">Reference proteome</keyword>
<dbReference type="AlphaFoldDB" id="A0A370H8H3"/>
<dbReference type="Pfam" id="PF14361">
    <property type="entry name" value="RsbRD_N"/>
    <property type="match status" value="1"/>
</dbReference>
<reference evidence="3 4" key="1">
    <citation type="submission" date="2018-07" db="EMBL/GenBank/DDBJ databases">
        <title>Genomic Encyclopedia of Type Strains, Phase IV (KMG-IV): sequencing the most valuable type-strain genomes for metagenomic binning, comparative biology and taxonomic classification.</title>
        <authorList>
            <person name="Goeker M."/>
        </authorList>
    </citation>
    <scope>NUCLEOTIDE SEQUENCE [LARGE SCALE GENOMIC DNA]</scope>
    <source>
        <strain evidence="3 4">DSM 44952</strain>
    </source>
</reference>
<dbReference type="InterPro" id="IPR025751">
    <property type="entry name" value="RsbRD_N_dom"/>
</dbReference>
<dbReference type="InterPro" id="IPR025736">
    <property type="entry name" value="PucR_C-HTH_dom"/>
</dbReference>
<comment type="caution">
    <text evidence="3">The sequence shown here is derived from an EMBL/GenBank/DDBJ whole genome shotgun (WGS) entry which is preliminary data.</text>
</comment>
<protein>
    <submittedName>
        <fullName evidence="3">PucR-like helix-turn-helix protein</fullName>
    </submittedName>
</protein>
<evidence type="ECO:0000313" key="3">
    <source>
        <dbReference type="EMBL" id="RDI52972.1"/>
    </source>
</evidence>
<dbReference type="InterPro" id="IPR042070">
    <property type="entry name" value="PucR_C-HTH_sf"/>
</dbReference>
<dbReference type="InterPro" id="IPR051448">
    <property type="entry name" value="CdaR-like_regulators"/>
</dbReference>
<dbReference type="STRING" id="1210089.GCA_001613165_00474"/>
<dbReference type="PANTHER" id="PTHR33744:SF1">
    <property type="entry name" value="DNA-BINDING TRANSCRIPTIONAL ACTIVATOR ADER"/>
    <property type="match status" value="1"/>
</dbReference>
<feature type="domain" description="PucR C-terminal helix-turn-helix" evidence="1">
    <location>
        <begin position="360"/>
        <end position="417"/>
    </location>
</feature>
<accession>A0A370H8H3</accession>
<feature type="domain" description="RsbT co-antagonist protein RsbRD N-terminal" evidence="2">
    <location>
        <begin position="27"/>
        <end position="179"/>
    </location>
</feature>
<dbReference type="RefSeq" id="WP_068013274.1">
    <property type="nucleotide sequence ID" value="NZ_QQAZ01000003.1"/>
</dbReference>
<evidence type="ECO:0000259" key="1">
    <source>
        <dbReference type="Pfam" id="PF13556"/>
    </source>
</evidence>
<dbReference type="PANTHER" id="PTHR33744">
    <property type="entry name" value="CARBOHYDRATE DIACID REGULATOR"/>
    <property type="match status" value="1"/>
</dbReference>